<name>F0WYH4_9STRA</name>
<dbReference type="HOGENOM" id="CLU_2692942_0_0_1"/>
<accession>F0WYH4</accession>
<organism evidence="1">
    <name type="scientific">Albugo laibachii Nc14</name>
    <dbReference type="NCBI Taxonomy" id="890382"/>
    <lineage>
        <taxon>Eukaryota</taxon>
        <taxon>Sar</taxon>
        <taxon>Stramenopiles</taxon>
        <taxon>Oomycota</taxon>
        <taxon>Peronosporomycetes</taxon>
        <taxon>Albuginales</taxon>
        <taxon>Albuginaceae</taxon>
        <taxon>Albugo</taxon>
    </lineage>
</organism>
<dbReference type="EMBL" id="FR824426">
    <property type="protein sequence ID" value="CCA26529.1"/>
    <property type="molecule type" value="Genomic_DNA"/>
</dbReference>
<dbReference type="AlphaFoldDB" id="F0WYH4"/>
<reference evidence="1" key="2">
    <citation type="submission" date="2011-02" db="EMBL/GenBank/DDBJ databases">
        <authorList>
            <person name="MacLean D."/>
        </authorList>
    </citation>
    <scope>NUCLEOTIDE SEQUENCE</scope>
</reference>
<proteinExistence type="predicted"/>
<dbReference type="Gene3D" id="3.30.420.10">
    <property type="entry name" value="Ribonuclease H-like superfamily/Ribonuclease H"/>
    <property type="match status" value="1"/>
</dbReference>
<sequence length="74" mass="8530">MSLQKSTPYNTSYKDLFANGVGKMHFCTDSVTGEYYCNLLHEEIRITCELLLLPEKVWFVQDGALAQRVQRKLS</sequence>
<dbReference type="GO" id="GO:0003676">
    <property type="term" value="F:nucleic acid binding"/>
    <property type="evidence" value="ECO:0007669"/>
    <property type="project" value="InterPro"/>
</dbReference>
<reference evidence="1" key="1">
    <citation type="journal article" date="2011" name="PLoS Biol.">
        <title>Gene gain and loss during evolution of obligate parasitism in the white rust pathogen of Arabidopsis thaliana.</title>
        <authorList>
            <person name="Kemen E."/>
            <person name="Gardiner A."/>
            <person name="Schultz-Larsen T."/>
            <person name="Kemen A.C."/>
            <person name="Balmuth A.L."/>
            <person name="Robert-Seilaniantz A."/>
            <person name="Bailey K."/>
            <person name="Holub E."/>
            <person name="Studholme D.J."/>
            <person name="Maclean D."/>
            <person name="Jones J.D."/>
        </authorList>
    </citation>
    <scope>NUCLEOTIDE SEQUENCE</scope>
</reference>
<protein>
    <submittedName>
        <fullName evidence="1">AlNc14C382G11235 protein</fullName>
    </submittedName>
</protein>
<gene>
    <name evidence="1" type="primary">AlNc14C382G11235</name>
    <name evidence="1" type="ORF">ALNC14_126730</name>
</gene>
<dbReference type="InterPro" id="IPR036397">
    <property type="entry name" value="RNaseH_sf"/>
</dbReference>
<evidence type="ECO:0000313" key="1">
    <source>
        <dbReference type="EMBL" id="CCA26529.1"/>
    </source>
</evidence>